<evidence type="ECO:0000256" key="1">
    <source>
        <dbReference type="SAM" id="Phobius"/>
    </source>
</evidence>
<gene>
    <name evidence="2" type="ORF">PN36_15660</name>
</gene>
<name>A0A0A6PBX7_9GAMM</name>
<evidence type="ECO:0000313" key="3">
    <source>
        <dbReference type="Proteomes" id="UP000030428"/>
    </source>
</evidence>
<dbReference type="AlphaFoldDB" id="A0A0A6PBX7"/>
<keyword evidence="1" id="KW-1133">Transmembrane helix</keyword>
<comment type="caution">
    <text evidence="2">The sequence shown here is derived from an EMBL/GenBank/DDBJ whole genome shotgun (WGS) entry which is preliminary data.</text>
</comment>
<organism evidence="2 3">
    <name type="scientific">Candidatus Thiomargarita nelsonii</name>
    <dbReference type="NCBI Taxonomy" id="1003181"/>
    <lineage>
        <taxon>Bacteria</taxon>
        <taxon>Pseudomonadati</taxon>
        <taxon>Pseudomonadota</taxon>
        <taxon>Gammaproteobacteria</taxon>
        <taxon>Thiotrichales</taxon>
        <taxon>Thiotrichaceae</taxon>
        <taxon>Thiomargarita</taxon>
    </lineage>
</organism>
<dbReference type="Proteomes" id="UP000030428">
    <property type="component" value="Unassembled WGS sequence"/>
</dbReference>
<dbReference type="EMBL" id="JSZA02000056">
    <property type="protein sequence ID" value="KHD08295.1"/>
    <property type="molecule type" value="Genomic_DNA"/>
</dbReference>
<proteinExistence type="predicted"/>
<protein>
    <submittedName>
        <fullName evidence="2">Uncharacterized protein</fullName>
    </submittedName>
</protein>
<keyword evidence="3" id="KW-1185">Reference proteome</keyword>
<reference evidence="2 3" key="1">
    <citation type="journal article" date="2016" name="Front. Microbiol.">
        <title>Single-Cell (Meta-)Genomics of a Dimorphic Candidatus Thiomargarita nelsonii Reveals Genomic Plasticity.</title>
        <authorList>
            <person name="Flood B.E."/>
            <person name="Fliss P."/>
            <person name="Jones D.S."/>
            <person name="Dick G.J."/>
            <person name="Jain S."/>
            <person name="Kaster A.K."/>
            <person name="Winkel M."/>
            <person name="Mussmann M."/>
            <person name="Bailey J."/>
        </authorList>
    </citation>
    <scope>NUCLEOTIDE SEQUENCE [LARGE SCALE GENOMIC DNA]</scope>
    <source>
        <strain evidence="2">Hydrate Ridge</strain>
    </source>
</reference>
<evidence type="ECO:0000313" key="2">
    <source>
        <dbReference type="EMBL" id="KHD08295.1"/>
    </source>
</evidence>
<keyword evidence="1" id="KW-0812">Transmembrane</keyword>
<keyword evidence="1" id="KW-0472">Membrane</keyword>
<sequence length="204" mass="24160">MPQLESKALALDLFFFELIPKIIKIFFVCFRKRKNMSKQAFDKMLSQHEKVEKESQIDWEKKKKEWLKFIDDFYQSVENWLKPYEKQEKLKLSYSTSVLSEEHIGSYQIKNMTIVFADQQVRIEPVGTLLIGTKGRIDMEGSRGRVQFLLADKESKGMKIDVSAEKRKVPDWTWKIVIRDSRHIAYDEFNEDNFFSALMEITNG</sequence>
<feature type="transmembrane region" description="Helical" evidence="1">
    <location>
        <begin position="13"/>
        <end position="30"/>
    </location>
</feature>
<accession>A0A0A6PBX7</accession>